<organism evidence="1">
    <name type="scientific">Anguilla anguilla</name>
    <name type="common">European freshwater eel</name>
    <name type="synonym">Muraena anguilla</name>
    <dbReference type="NCBI Taxonomy" id="7936"/>
    <lineage>
        <taxon>Eukaryota</taxon>
        <taxon>Metazoa</taxon>
        <taxon>Chordata</taxon>
        <taxon>Craniata</taxon>
        <taxon>Vertebrata</taxon>
        <taxon>Euteleostomi</taxon>
        <taxon>Actinopterygii</taxon>
        <taxon>Neopterygii</taxon>
        <taxon>Teleostei</taxon>
        <taxon>Anguilliformes</taxon>
        <taxon>Anguillidae</taxon>
        <taxon>Anguilla</taxon>
    </lineage>
</organism>
<dbReference type="EMBL" id="GBXM01082411">
    <property type="protein sequence ID" value="JAH26166.1"/>
    <property type="molecule type" value="Transcribed_RNA"/>
</dbReference>
<proteinExistence type="predicted"/>
<reference evidence="1" key="2">
    <citation type="journal article" date="2015" name="Fish Shellfish Immunol.">
        <title>Early steps in the European eel (Anguilla anguilla)-Vibrio vulnificus interaction in the gills: Role of the RtxA13 toxin.</title>
        <authorList>
            <person name="Callol A."/>
            <person name="Pajuelo D."/>
            <person name="Ebbesson L."/>
            <person name="Teles M."/>
            <person name="MacKenzie S."/>
            <person name="Amaro C."/>
        </authorList>
    </citation>
    <scope>NUCLEOTIDE SEQUENCE</scope>
</reference>
<dbReference type="AlphaFoldDB" id="A0A0E9RAH0"/>
<reference evidence="1" key="1">
    <citation type="submission" date="2014-11" db="EMBL/GenBank/DDBJ databases">
        <authorList>
            <person name="Amaro Gonzalez C."/>
        </authorList>
    </citation>
    <scope>NUCLEOTIDE SEQUENCE</scope>
</reference>
<name>A0A0E9RAH0_ANGAN</name>
<sequence>METVCCRRQRPSDEPVKPRSSLMKDALTLKGNGFTEERVLWCFSKNELGQQTPPPPNFSWLNNCYLLRLGSC</sequence>
<evidence type="ECO:0000313" key="1">
    <source>
        <dbReference type="EMBL" id="JAH26166.1"/>
    </source>
</evidence>
<protein>
    <submittedName>
        <fullName evidence="1">Uncharacterized protein</fullName>
    </submittedName>
</protein>
<accession>A0A0E9RAH0</accession>